<dbReference type="InterPro" id="IPR051531">
    <property type="entry name" value="N-acetyltransferase"/>
</dbReference>
<accession>A0A1G5QYB2</accession>
<dbReference type="SUPFAM" id="SSF55729">
    <property type="entry name" value="Acyl-CoA N-acyltransferases (Nat)"/>
    <property type="match status" value="1"/>
</dbReference>
<dbReference type="Proteomes" id="UP000198767">
    <property type="component" value="Unassembled WGS sequence"/>
</dbReference>
<feature type="domain" description="N-acetyltransferase" evidence="1">
    <location>
        <begin position="1"/>
        <end position="157"/>
    </location>
</feature>
<name>A0A1G5QYB2_9RHOB</name>
<dbReference type="PANTHER" id="PTHR43792:SF1">
    <property type="entry name" value="N-ACETYLTRANSFERASE DOMAIN-CONTAINING PROTEIN"/>
    <property type="match status" value="1"/>
</dbReference>
<organism evidence="2 3">
    <name type="scientific">Epibacterium ulvae</name>
    <dbReference type="NCBI Taxonomy" id="1156985"/>
    <lineage>
        <taxon>Bacteria</taxon>
        <taxon>Pseudomonadati</taxon>
        <taxon>Pseudomonadota</taxon>
        <taxon>Alphaproteobacteria</taxon>
        <taxon>Rhodobacterales</taxon>
        <taxon>Roseobacteraceae</taxon>
        <taxon>Epibacterium</taxon>
    </lineage>
</organism>
<protein>
    <submittedName>
        <fullName evidence="2">Protein N-acetyltransferase, RimJ/RimL family</fullName>
    </submittedName>
</protein>
<dbReference type="Pfam" id="PF13302">
    <property type="entry name" value="Acetyltransf_3"/>
    <property type="match status" value="1"/>
</dbReference>
<dbReference type="PROSITE" id="PS51186">
    <property type="entry name" value="GNAT"/>
    <property type="match status" value="1"/>
</dbReference>
<dbReference type="InterPro" id="IPR000182">
    <property type="entry name" value="GNAT_dom"/>
</dbReference>
<keyword evidence="3" id="KW-1185">Reference proteome</keyword>
<dbReference type="GO" id="GO:0016747">
    <property type="term" value="F:acyltransferase activity, transferring groups other than amino-acyl groups"/>
    <property type="evidence" value="ECO:0007669"/>
    <property type="project" value="InterPro"/>
</dbReference>
<proteinExistence type="predicted"/>
<dbReference type="STRING" id="1156985.SAMN04488118_106161"/>
<sequence>MLRRPAARDLEAAIAFYMSERSQYAGGNVPRFVAWKNFSAVLGHWEMQSFGLWAVTAKGDDSILGLVGPYYPDGWPEHELGWVMFEGSEGRGIAQEAVRAARSHAFETLGWSTAVSYIAPENHRSIKLAERLGAELDPNAAYPKPDQPCLVYRHPSPQEIRV</sequence>
<dbReference type="PANTHER" id="PTHR43792">
    <property type="entry name" value="GNAT FAMILY, PUTATIVE (AFU_ORTHOLOGUE AFUA_3G00765)-RELATED-RELATED"/>
    <property type="match status" value="1"/>
</dbReference>
<reference evidence="2 3" key="1">
    <citation type="submission" date="2016-10" db="EMBL/GenBank/DDBJ databases">
        <authorList>
            <person name="de Groot N.N."/>
        </authorList>
    </citation>
    <scope>NUCLEOTIDE SEQUENCE [LARGE SCALE GENOMIC DNA]</scope>
    <source>
        <strain evidence="2 3">U95</strain>
    </source>
</reference>
<gene>
    <name evidence="2" type="ORF">SAMN04488118_106161</name>
</gene>
<evidence type="ECO:0000313" key="3">
    <source>
        <dbReference type="Proteomes" id="UP000198767"/>
    </source>
</evidence>
<dbReference type="Gene3D" id="3.40.630.30">
    <property type="match status" value="1"/>
</dbReference>
<keyword evidence="2" id="KW-0808">Transferase</keyword>
<dbReference type="EMBL" id="FMWG01000006">
    <property type="protein sequence ID" value="SCZ66241.1"/>
    <property type="molecule type" value="Genomic_DNA"/>
</dbReference>
<dbReference type="AlphaFoldDB" id="A0A1G5QYB2"/>
<evidence type="ECO:0000313" key="2">
    <source>
        <dbReference type="EMBL" id="SCZ66241.1"/>
    </source>
</evidence>
<evidence type="ECO:0000259" key="1">
    <source>
        <dbReference type="PROSITE" id="PS51186"/>
    </source>
</evidence>
<dbReference type="InterPro" id="IPR016181">
    <property type="entry name" value="Acyl_CoA_acyltransferase"/>
</dbReference>